<organism evidence="1 2">
    <name type="scientific">Protopolystoma xenopodis</name>
    <dbReference type="NCBI Taxonomy" id="117903"/>
    <lineage>
        <taxon>Eukaryota</taxon>
        <taxon>Metazoa</taxon>
        <taxon>Spiralia</taxon>
        <taxon>Lophotrochozoa</taxon>
        <taxon>Platyhelminthes</taxon>
        <taxon>Monogenea</taxon>
        <taxon>Polyopisthocotylea</taxon>
        <taxon>Polystomatidea</taxon>
        <taxon>Polystomatidae</taxon>
        <taxon>Protopolystoma</taxon>
    </lineage>
</organism>
<reference evidence="1" key="1">
    <citation type="submission" date="2018-11" db="EMBL/GenBank/DDBJ databases">
        <authorList>
            <consortium name="Pathogen Informatics"/>
        </authorList>
    </citation>
    <scope>NUCLEOTIDE SEQUENCE</scope>
</reference>
<name>A0A3S5BBP1_9PLAT</name>
<dbReference type="AlphaFoldDB" id="A0A3S5BBP1"/>
<protein>
    <submittedName>
        <fullName evidence="1">Uncharacterized protein</fullName>
    </submittedName>
</protein>
<accession>A0A3S5BBP1</accession>
<keyword evidence="2" id="KW-1185">Reference proteome</keyword>
<dbReference type="EMBL" id="CAAALY010038088">
    <property type="protein sequence ID" value="VEL18675.1"/>
    <property type="molecule type" value="Genomic_DNA"/>
</dbReference>
<sequence length="81" mass="9341">MVMLVCIALQMNSNEQESFEFSHATNASLDDNWIDYQVSSRPSSFGDHDTFEERHAFIEKSHQIHLQDALSYLESAFNDIT</sequence>
<gene>
    <name evidence="1" type="ORF">PXEA_LOCUS12115</name>
</gene>
<evidence type="ECO:0000313" key="1">
    <source>
        <dbReference type="EMBL" id="VEL18675.1"/>
    </source>
</evidence>
<proteinExistence type="predicted"/>
<dbReference type="Proteomes" id="UP000784294">
    <property type="component" value="Unassembled WGS sequence"/>
</dbReference>
<evidence type="ECO:0000313" key="2">
    <source>
        <dbReference type="Proteomes" id="UP000784294"/>
    </source>
</evidence>
<comment type="caution">
    <text evidence="1">The sequence shown here is derived from an EMBL/GenBank/DDBJ whole genome shotgun (WGS) entry which is preliminary data.</text>
</comment>